<organism evidence="3 4">
    <name type="scientific">Marinobacter pelagius</name>
    <dbReference type="NCBI Taxonomy" id="379482"/>
    <lineage>
        <taxon>Bacteria</taxon>
        <taxon>Pseudomonadati</taxon>
        <taxon>Pseudomonadota</taxon>
        <taxon>Gammaproteobacteria</taxon>
        <taxon>Pseudomonadales</taxon>
        <taxon>Marinobacteraceae</taxon>
        <taxon>Marinobacter</taxon>
    </lineage>
</organism>
<evidence type="ECO:0000256" key="1">
    <source>
        <dbReference type="SAM" id="MobiDB-lite"/>
    </source>
</evidence>
<evidence type="ECO:0000313" key="3">
    <source>
        <dbReference type="EMBL" id="RBP30662.1"/>
    </source>
</evidence>
<evidence type="ECO:0000313" key="4">
    <source>
        <dbReference type="Proteomes" id="UP000252995"/>
    </source>
</evidence>
<dbReference type="EMBL" id="QNRO01000007">
    <property type="protein sequence ID" value="RBP30662.1"/>
    <property type="molecule type" value="Genomic_DNA"/>
</dbReference>
<dbReference type="AlphaFoldDB" id="A0A366GUC4"/>
<dbReference type="Pfam" id="PF24043">
    <property type="entry name" value="DUF7352"/>
    <property type="match status" value="1"/>
</dbReference>
<sequence>MKTTSKYLLCFGQEPTELMLMPDFRVVLCEYLVGAKGVYLWVEQSPVRSRKAIPRHFIVARPGKSVPENYEYIDSAVDPFGSRAHHVFQLPVKTSSRNQAPFSRILPQSPGTPEPGHPAPGRRI</sequence>
<name>A0A366GUC4_9GAMM</name>
<dbReference type="Proteomes" id="UP000252995">
    <property type="component" value="Unassembled WGS sequence"/>
</dbReference>
<comment type="caution">
    <text evidence="3">The sequence shown here is derived from an EMBL/GenBank/DDBJ whole genome shotgun (WGS) entry which is preliminary data.</text>
</comment>
<gene>
    <name evidence="3" type="ORF">DET50_10777</name>
</gene>
<reference evidence="3 4" key="1">
    <citation type="submission" date="2018-06" db="EMBL/GenBank/DDBJ databases">
        <title>Freshwater and sediment microbial communities from various areas in North America, analyzing microbe dynamics in response to fracking.</title>
        <authorList>
            <person name="Lamendella R."/>
        </authorList>
    </citation>
    <scope>NUCLEOTIDE SEQUENCE [LARGE SCALE GENOMIC DNA]</scope>
    <source>
        <strain evidence="3 4">114J</strain>
    </source>
</reference>
<dbReference type="InterPro" id="IPR055776">
    <property type="entry name" value="DUF7352"/>
</dbReference>
<proteinExistence type="predicted"/>
<protein>
    <recommendedName>
        <fullName evidence="2">DUF7352 domain-containing protein</fullName>
    </recommendedName>
</protein>
<evidence type="ECO:0000259" key="2">
    <source>
        <dbReference type="Pfam" id="PF24043"/>
    </source>
</evidence>
<accession>A0A366GUC4</accession>
<feature type="region of interest" description="Disordered" evidence="1">
    <location>
        <begin position="93"/>
        <end position="124"/>
    </location>
</feature>
<feature type="domain" description="DUF7352" evidence="2">
    <location>
        <begin position="1"/>
        <end position="92"/>
    </location>
</feature>